<evidence type="ECO:0000313" key="3">
    <source>
        <dbReference type="Proteomes" id="UP000076532"/>
    </source>
</evidence>
<dbReference type="Proteomes" id="UP000076532">
    <property type="component" value="Unassembled WGS sequence"/>
</dbReference>
<dbReference type="EMBL" id="KV417584">
    <property type="protein sequence ID" value="KZP17252.1"/>
    <property type="molecule type" value="Genomic_DNA"/>
</dbReference>
<reference evidence="2 3" key="1">
    <citation type="journal article" date="2016" name="Mol. Biol. Evol.">
        <title>Comparative Genomics of Early-Diverging Mushroom-Forming Fungi Provides Insights into the Origins of Lignocellulose Decay Capabilities.</title>
        <authorList>
            <person name="Nagy L.G."/>
            <person name="Riley R."/>
            <person name="Tritt A."/>
            <person name="Adam C."/>
            <person name="Daum C."/>
            <person name="Floudas D."/>
            <person name="Sun H."/>
            <person name="Yadav J.S."/>
            <person name="Pangilinan J."/>
            <person name="Larsson K.H."/>
            <person name="Matsuura K."/>
            <person name="Barry K."/>
            <person name="Labutti K."/>
            <person name="Kuo R."/>
            <person name="Ohm R.A."/>
            <person name="Bhattacharya S.S."/>
            <person name="Shirouzu T."/>
            <person name="Yoshinaga Y."/>
            <person name="Martin F.M."/>
            <person name="Grigoriev I.V."/>
            <person name="Hibbett D.S."/>
        </authorList>
    </citation>
    <scope>NUCLEOTIDE SEQUENCE [LARGE SCALE GENOMIC DNA]</scope>
    <source>
        <strain evidence="2 3">CBS 109695</strain>
    </source>
</reference>
<dbReference type="STRING" id="436010.A0A166FWZ8"/>
<proteinExistence type="predicted"/>
<evidence type="ECO:0000313" key="2">
    <source>
        <dbReference type="EMBL" id="KZP17252.1"/>
    </source>
</evidence>
<dbReference type="AlphaFoldDB" id="A0A166FWZ8"/>
<protein>
    <submittedName>
        <fullName evidence="2">Carbohydrate esterase family 4 protein</fullName>
    </submittedName>
</protein>
<keyword evidence="3" id="KW-1185">Reference proteome</keyword>
<evidence type="ECO:0000256" key="1">
    <source>
        <dbReference type="SAM" id="MobiDB-lite"/>
    </source>
</evidence>
<name>A0A166FWZ8_9AGAM</name>
<sequence length="237" mass="26075">MDNDRYMAVIDQNNTEWHVIRIQKLSNSSSELACEHQLPPPSLLPRSLPVLGLSLKITTRIRCSGAHQHPVLPMALPTQQWGPRIPSIPPTTLGKDGVPVYANGYDPDSHTNDWSLTIGGTTSSKISKEMDKWLAGTFQSLGQFILTSSLTDGFLSGPHSPGLIILEHELSTQSVQAFIHNYPKMKANNWTVVSDARLSGQNAYQNSIDASEPVTPEGSVLVSSKKRSPRRRREDGN</sequence>
<organism evidence="2 3">
    <name type="scientific">Athelia psychrophila</name>
    <dbReference type="NCBI Taxonomy" id="1759441"/>
    <lineage>
        <taxon>Eukaryota</taxon>
        <taxon>Fungi</taxon>
        <taxon>Dikarya</taxon>
        <taxon>Basidiomycota</taxon>
        <taxon>Agaricomycotina</taxon>
        <taxon>Agaricomycetes</taxon>
        <taxon>Agaricomycetidae</taxon>
        <taxon>Atheliales</taxon>
        <taxon>Atheliaceae</taxon>
        <taxon>Athelia</taxon>
    </lineage>
</organism>
<gene>
    <name evidence="2" type="ORF">FIBSPDRAFT_1046939</name>
</gene>
<feature type="region of interest" description="Disordered" evidence="1">
    <location>
        <begin position="207"/>
        <end position="237"/>
    </location>
</feature>
<accession>A0A166FWZ8</accession>